<feature type="compositionally biased region" description="Basic and acidic residues" evidence="1">
    <location>
        <begin position="50"/>
        <end position="59"/>
    </location>
</feature>
<evidence type="ECO:0000256" key="1">
    <source>
        <dbReference type="SAM" id="MobiDB-lite"/>
    </source>
</evidence>
<feature type="compositionally biased region" description="Basic and acidic residues" evidence="1">
    <location>
        <begin position="68"/>
        <end position="78"/>
    </location>
</feature>
<comment type="caution">
    <text evidence="2">The sequence shown here is derived from an EMBL/GenBank/DDBJ whole genome shotgun (WGS) entry which is preliminary data.</text>
</comment>
<dbReference type="Proteomes" id="UP000712281">
    <property type="component" value="Unassembled WGS sequence"/>
</dbReference>
<organism evidence="2 3">
    <name type="scientific">Brassica cretica</name>
    <name type="common">Mustard</name>
    <dbReference type="NCBI Taxonomy" id="69181"/>
    <lineage>
        <taxon>Eukaryota</taxon>
        <taxon>Viridiplantae</taxon>
        <taxon>Streptophyta</taxon>
        <taxon>Embryophyta</taxon>
        <taxon>Tracheophyta</taxon>
        <taxon>Spermatophyta</taxon>
        <taxon>Magnoliopsida</taxon>
        <taxon>eudicotyledons</taxon>
        <taxon>Gunneridae</taxon>
        <taxon>Pentapetalae</taxon>
        <taxon>rosids</taxon>
        <taxon>malvids</taxon>
        <taxon>Brassicales</taxon>
        <taxon>Brassicaceae</taxon>
        <taxon>Brassiceae</taxon>
        <taxon>Brassica</taxon>
    </lineage>
</organism>
<name>A0A8S9JI61_BRACR</name>
<reference evidence="2" key="1">
    <citation type="submission" date="2019-12" db="EMBL/GenBank/DDBJ databases">
        <title>Genome sequencing and annotation of Brassica cretica.</title>
        <authorList>
            <person name="Studholme D.J."/>
            <person name="Sarris P.F."/>
        </authorList>
    </citation>
    <scope>NUCLEOTIDE SEQUENCE</scope>
    <source>
        <strain evidence="2">PFS-001/15</strain>
        <tissue evidence="2">Leaf</tissue>
    </source>
</reference>
<gene>
    <name evidence="2" type="ORF">F2Q68_00000358</name>
</gene>
<dbReference type="EMBL" id="QGKW02001660">
    <property type="protein sequence ID" value="KAF2581664.1"/>
    <property type="molecule type" value="Genomic_DNA"/>
</dbReference>
<feature type="region of interest" description="Disordered" evidence="1">
    <location>
        <begin position="133"/>
        <end position="155"/>
    </location>
</feature>
<protein>
    <submittedName>
        <fullName evidence="2">Uncharacterized protein</fullName>
    </submittedName>
</protein>
<feature type="region of interest" description="Disordered" evidence="1">
    <location>
        <begin position="50"/>
        <end position="101"/>
    </location>
</feature>
<dbReference type="AlphaFoldDB" id="A0A8S9JI61"/>
<proteinExistence type="predicted"/>
<evidence type="ECO:0000313" key="3">
    <source>
        <dbReference type="Proteomes" id="UP000712281"/>
    </source>
</evidence>
<sequence>MKGETNIPGMSKVCSKALNGNYIQYCEGMSYRFIISVGDPETSQIEKVEGFGRNKEETKSNLSIGEIQKGEDNQRESPAEIGGLGGKRKERKKEKERVHDVATAPRMISTIIISQRLNERLPMLSDMLPMEKSPVAAHENSSPDPVESSSAERSNMRKRMLLLAALLE</sequence>
<evidence type="ECO:0000313" key="2">
    <source>
        <dbReference type="EMBL" id="KAF2581664.1"/>
    </source>
</evidence>
<accession>A0A8S9JI61</accession>
<feature type="compositionally biased region" description="Polar residues" evidence="1">
    <location>
        <begin position="139"/>
        <end position="153"/>
    </location>
</feature>